<sequence length="1059" mass="118624">MFLISFCKNLIGLAAVPDMRILTFLLILLSSQAPSGALVALDFNRDVRPILSENCFACHGFDEGAREADLRLDEAGSALKDRGGYAAIVPRNLEASELWRRINSEDEDEMMPPPDSRRELTLEQKKTLRLWIEQGAPYAKHWSFISPEKSPIPKVADESWPRNEIDLFVAARLEEEKIVPLQEADRRTLIRRLSLDLTGLPPSAEEVEAFALDDESQAYERLVDRLLASPHFGERMALEWLDAARYADTNGYSIDGGRHLWLWRDWVINAFNENLPYDQFLVDQIAGDLMTDPTESQLIATGFQRNNMVTHEGGTIPEENITNYNADRLKTLGEAVLGLTLGCAQCHDHKYDPITQRDYYRLFAYFNTLGDVGLDGDRGVNARPTFETRTVLPTGELPALKARIDEINNELNSPNPVEVTEWEQRQKELLSERGRDFAMHSAKLLEISTPNQGAGFEIEENHYVKITNAPKFVAYEVSMQLPHVDRKVTGIRIVFHPDALAPGEGWGYGKLDTNESGEDSNGPEKGTFVLTALAASAGSVPGDQLDLHHILGVSSVTANSWREDYLPGNVLDARRNNGWSPKLAHKGPVHITLNLEKPFDATQMSYLTMHVNFGQSVKLVAAKFEFYALTGNDDDSELPEEVIEIIETPKDNRSSEQIERLRHYFASHSDTMLPLRIELANLEERVSVLTQKFPTMVMDEADEPRETHILNRGSYASPGERVTPGIPEALPKPPAGVSANRLGLARWLTMPTNPLTARVAVNRIWQMLFGTGIVRTAADFGAQGAWPTHPELLDWLAVDFVEDGWDIKALVRKIVTSATYRRTSATGQTSKLLEIDPDNELLARGPRFRLPAEFIRDSALKISGLLVPRIGGPSVNPYTPGDLWREVSHYGSTGATAQTFVQDHGEKLYRRSLYTYWKRTVPPPNMAAFDAPTRETCTIQRLSTTTPLQALVLLNDTQFVEAARNFAERIIAHGNKDSDRARWAFEECVSRTPTVEELEVLANALDRERRRYSDDQTAAEEFLANGESPRNEQIPPGEHAAWSQVAALLMNLSETVTCN</sequence>
<dbReference type="InterPro" id="IPR011444">
    <property type="entry name" value="DUF1549"/>
</dbReference>
<accession>A0A5B9QIA7</accession>
<dbReference type="InterPro" id="IPR011429">
    <property type="entry name" value="Cyt_c_Planctomycete-type"/>
</dbReference>
<dbReference type="PANTHER" id="PTHR35889:SF3">
    <property type="entry name" value="F-BOX DOMAIN-CONTAINING PROTEIN"/>
    <property type="match status" value="1"/>
</dbReference>
<evidence type="ECO:0000259" key="1">
    <source>
        <dbReference type="Pfam" id="PF07583"/>
    </source>
</evidence>
<reference evidence="4 5" key="1">
    <citation type="submission" date="2019-08" db="EMBL/GenBank/DDBJ databases">
        <title>Deep-cultivation of Planctomycetes and their phenomic and genomic characterization uncovers novel biology.</title>
        <authorList>
            <person name="Wiegand S."/>
            <person name="Jogler M."/>
            <person name="Boedeker C."/>
            <person name="Pinto D."/>
            <person name="Vollmers J."/>
            <person name="Rivas-Marin E."/>
            <person name="Kohn T."/>
            <person name="Peeters S.H."/>
            <person name="Heuer A."/>
            <person name="Rast P."/>
            <person name="Oberbeckmann S."/>
            <person name="Bunk B."/>
            <person name="Jeske O."/>
            <person name="Meyerdierks A."/>
            <person name="Storesund J.E."/>
            <person name="Kallscheuer N."/>
            <person name="Luecker S."/>
            <person name="Lage O.M."/>
            <person name="Pohl T."/>
            <person name="Merkel B.J."/>
            <person name="Hornburger P."/>
            <person name="Mueller R.-W."/>
            <person name="Bruemmer F."/>
            <person name="Labrenz M."/>
            <person name="Spormann A.M."/>
            <person name="Op den Camp H."/>
            <person name="Overmann J."/>
            <person name="Amann R."/>
            <person name="Jetten M.S.M."/>
            <person name="Mascher T."/>
            <person name="Medema M.H."/>
            <person name="Devos D.P."/>
            <person name="Kaster A.-K."/>
            <person name="Ovreas L."/>
            <person name="Rohde M."/>
            <person name="Galperin M.Y."/>
            <person name="Jogler C."/>
        </authorList>
    </citation>
    <scope>NUCLEOTIDE SEQUENCE [LARGE SCALE GENOMIC DNA]</scope>
    <source>
        <strain evidence="4 5">Pr1d</strain>
    </source>
</reference>
<dbReference type="Proteomes" id="UP000323917">
    <property type="component" value="Chromosome"/>
</dbReference>
<dbReference type="EMBL" id="CP042913">
    <property type="protein sequence ID" value="QEG36746.1"/>
    <property type="molecule type" value="Genomic_DNA"/>
</dbReference>
<feature type="domain" description="Cytochrome C Planctomycete-type" evidence="3">
    <location>
        <begin position="55"/>
        <end position="115"/>
    </location>
</feature>
<dbReference type="Pfam" id="PF07583">
    <property type="entry name" value="PSCyt2"/>
    <property type="match status" value="1"/>
</dbReference>
<dbReference type="PANTHER" id="PTHR35889">
    <property type="entry name" value="CYCLOINULO-OLIGOSACCHARIDE FRUCTANOTRANSFERASE-RELATED"/>
    <property type="match status" value="1"/>
</dbReference>
<dbReference type="InterPro" id="IPR022655">
    <property type="entry name" value="DUF1553"/>
</dbReference>
<keyword evidence="5" id="KW-1185">Reference proteome</keyword>
<organism evidence="4 5">
    <name type="scientific">Bythopirellula goksoeyrii</name>
    <dbReference type="NCBI Taxonomy" id="1400387"/>
    <lineage>
        <taxon>Bacteria</taxon>
        <taxon>Pseudomonadati</taxon>
        <taxon>Planctomycetota</taxon>
        <taxon>Planctomycetia</taxon>
        <taxon>Pirellulales</taxon>
        <taxon>Lacipirellulaceae</taxon>
        <taxon>Bythopirellula</taxon>
    </lineage>
</organism>
<dbReference type="AlphaFoldDB" id="A0A5B9QIA7"/>
<dbReference type="Pfam" id="PF07587">
    <property type="entry name" value="PSD1"/>
    <property type="match status" value="1"/>
</dbReference>
<evidence type="ECO:0000259" key="3">
    <source>
        <dbReference type="Pfam" id="PF07635"/>
    </source>
</evidence>
<evidence type="ECO:0000259" key="2">
    <source>
        <dbReference type="Pfam" id="PF07587"/>
    </source>
</evidence>
<gene>
    <name evidence="4" type="ORF">Pr1d_40820</name>
</gene>
<proteinExistence type="predicted"/>
<name>A0A5B9QIA7_9BACT</name>
<feature type="domain" description="DUF1549" evidence="1">
    <location>
        <begin position="164"/>
        <end position="369"/>
    </location>
</feature>
<dbReference type="KEGG" id="bgok:Pr1d_40820"/>
<feature type="domain" description="DUF1553" evidence="2">
    <location>
        <begin position="740"/>
        <end position="1003"/>
    </location>
</feature>
<protein>
    <submittedName>
        <fullName evidence="4">Planctomycete cytochrome C</fullName>
    </submittedName>
</protein>
<evidence type="ECO:0000313" key="4">
    <source>
        <dbReference type="EMBL" id="QEG36746.1"/>
    </source>
</evidence>
<evidence type="ECO:0000313" key="5">
    <source>
        <dbReference type="Proteomes" id="UP000323917"/>
    </source>
</evidence>
<dbReference type="Pfam" id="PF07635">
    <property type="entry name" value="PSCyt1"/>
    <property type="match status" value="1"/>
</dbReference>